<reference evidence="9" key="1">
    <citation type="submission" date="2019-09" db="EMBL/GenBank/DDBJ databases">
        <title>Draft genome information of white flower Hibiscus syriacus.</title>
        <authorList>
            <person name="Kim Y.-M."/>
        </authorList>
    </citation>
    <scope>NUCLEOTIDE SEQUENCE [LARGE SCALE GENOMIC DNA]</scope>
    <source>
        <strain evidence="9">YM2019G1</strain>
    </source>
</reference>
<keyword evidence="10" id="KW-1185">Reference proteome</keyword>
<evidence type="ECO:0000256" key="4">
    <source>
        <dbReference type="ARBA" id="ARBA00022692"/>
    </source>
</evidence>
<dbReference type="GO" id="GO:0030244">
    <property type="term" value="P:cellulose biosynthetic process"/>
    <property type="evidence" value="ECO:0007669"/>
    <property type="project" value="InterPro"/>
</dbReference>
<proteinExistence type="predicted"/>
<comment type="subcellular location">
    <subcellularLocation>
        <location evidence="1">Endomembrane system</location>
    </subcellularLocation>
</comment>
<evidence type="ECO:0000256" key="2">
    <source>
        <dbReference type="ARBA" id="ARBA00022676"/>
    </source>
</evidence>
<feature type="transmembrane region" description="Helical" evidence="8">
    <location>
        <begin position="208"/>
        <end position="226"/>
    </location>
</feature>
<keyword evidence="3" id="KW-0808">Transferase</keyword>
<dbReference type="GO" id="GO:0016760">
    <property type="term" value="F:cellulose synthase (UDP-forming) activity"/>
    <property type="evidence" value="ECO:0007669"/>
    <property type="project" value="InterPro"/>
</dbReference>
<feature type="transmembrane region" description="Helical" evidence="8">
    <location>
        <begin position="129"/>
        <end position="155"/>
    </location>
</feature>
<protein>
    <submittedName>
        <fullName evidence="9">Uncharacterized protein</fullName>
    </submittedName>
</protein>
<comment type="caution">
    <text evidence="9">The sequence shown here is derived from an EMBL/GenBank/DDBJ whole genome shotgun (WGS) entry which is preliminary data.</text>
</comment>
<evidence type="ECO:0000313" key="10">
    <source>
        <dbReference type="Proteomes" id="UP000436088"/>
    </source>
</evidence>
<dbReference type="GO" id="GO:0016020">
    <property type="term" value="C:membrane"/>
    <property type="evidence" value="ECO:0007669"/>
    <property type="project" value="InterPro"/>
</dbReference>
<keyword evidence="4 8" id="KW-0812">Transmembrane</keyword>
<name>A0A6A2ZYG5_HIBSY</name>
<dbReference type="AlphaFoldDB" id="A0A6A2ZYG5"/>
<dbReference type="GO" id="GO:0012505">
    <property type="term" value="C:endomembrane system"/>
    <property type="evidence" value="ECO:0007669"/>
    <property type="project" value="UniProtKB-SubCell"/>
</dbReference>
<accession>A0A6A2ZYG5</accession>
<keyword evidence="5 8" id="KW-1133">Transmembrane helix</keyword>
<gene>
    <name evidence="9" type="ORF">F3Y22_tig00110676pilonHSYRG00287</name>
</gene>
<dbReference type="PANTHER" id="PTHR13301">
    <property type="entry name" value="X-BOX TRANSCRIPTION FACTOR-RELATED"/>
    <property type="match status" value="1"/>
</dbReference>
<evidence type="ECO:0000313" key="9">
    <source>
        <dbReference type="EMBL" id="KAE8696249.1"/>
    </source>
</evidence>
<keyword evidence="2" id="KW-0328">Glycosyltransferase</keyword>
<keyword evidence="7" id="KW-0961">Cell wall biogenesis/degradation</keyword>
<evidence type="ECO:0000256" key="6">
    <source>
        <dbReference type="ARBA" id="ARBA00023136"/>
    </source>
</evidence>
<sequence>MKGLDGIRGPIYFGTGCVFRRQALYGFDAPVTEKPPGKTCNCLPKWCCCLCCSRKKKKTKQRKEKPKKFKLREASKQIHALENIEEGIIEVIGHIGNENGKEIRSVPSFCGYGGGLKWLERFSYINSVVYPWTSIPLVVYCTLPAICLLTGQFIVPEISNYASLVFKRFSYINSVVYPWTSIPLVVYCTLPAICLLTGQFIVPEISNYASLVFMLLFISIAVTGVLEMQWGGAGIDDCTSFTVTSMAADDSKFSERYIFKWTSLLIPPTTLLIIDAINNGYGIRSAIFHLLGYHPPLPLPQRFAWETRQDANHRIGVVHSAGLNLDSYVGPNKPICIERWPRIRTLWSELQEMDGRHIKKRQQPKQLEVFSL</sequence>
<dbReference type="InterPro" id="IPR005150">
    <property type="entry name" value="Cellulose_synth"/>
</dbReference>
<dbReference type="Proteomes" id="UP000436088">
    <property type="component" value="Unassembled WGS sequence"/>
</dbReference>
<evidence type="ECO:0000256" key="3">
    <source>
        <dbReference type="ARBA" id="ARBA00022679"/>
    </source>
</evidence>
<dbReference type="EMBL" id="VEPZ02001069">
    <property type="protein sequence ID" value="KAE8696249.1"/>
    <property type="molecule type" value="Genomic_DNA"/>
</dbReference>
<evidence type="ECO:0000256" key="8">
    <source>
        <dbReference type="SAM" id="Phobius"/>
    </source>
</evidence>
<evidence type="ECO:0000256" key="1">
    <source>
        <dbReference type="ARBA" id="ARBA00004308"/>
    </source>
</evidence>
<evidence type="ECO:0000256" key="5">
    <source>
        <dbReference type="ARBA" id="ARBA00022989"/>
    </source>
</evidence>
<evidence type="ECO:0000256" key="7">
    <source>
        <dbReference type="ARBA" id="ARBA00023316"/>
    </source>
</evidence>
<dbReference type="Pfam" id="PF03552">
    <property type="entry name" value="Cellulose_synt"/>
    <property type="match status" value="2"/>
</dbReference>
<keyword evidence="6 8" id="KW-0472">Membrane</keyword>
<feature type="transmembrane region" description="Helical" evidence="8">
    <location>
        <begin position="176"/>
        <end position="202"/>
    </location>
</feature>
<dbReference type="GO" id="GO:0071555">
    <property type="term" value="P:cell wall organization"/>
    <property type="evidence" value="ECO:0007669"/>
    <property type="project" value="UniProtKB-KW"/>
</dbReference>
<organism evidence="9 10">
    <name type="scientific">Hibiscus syriacus</name>
    <name type="common">Rose of Sharon</name>
    <dbReference type="NCBI Taxonomy" id="106335"/>
    <lineage>
        <taxon>Eukaryota</taxon>
        <taxon>Viridiplantae</taxon>
        <taxon>Streptophyta</taxon>
        <taxon>Embryophyta</taxon>
        <taxon>Tracheophyta</taxon>
        <taxon>Spermatophyta</taxon>
        <taxon>Magnoliopsida</taxon>
        <taxon>eudicotyledons</taxon>
        <taxon>Gunneridae</taxon>
        <taxon>Pentapetalae</taxon>
        <taxon>rosids</taxon>
        <taxon>malvids</taxon>
        <taxon>Malvales</taxon>
        <taxon>Malvaceae</taxon>
        <taxon>Malvoideae</taxon>
        <taxon>Hibiscus</taxon>
    </lineage>
</organism>